<dbReference type="InterPro" id="IPR000772">
    <property type="entry name" value="Ricin_B_lectin"/>
</dbReference>
<evidence type="ECO:0000313" key="4">
    <source>
        <dbReference type="Proteomes" id="UP001213000"/>
    </source>
</evidence>
<dbReference type="Proteomes" id="UP001213000">
    <property type="component" value="Unassembled WGS sequence"/>
</dbReference>
<comment type="caution">
    <text evidence="3">The sequence shown here is derived from an EMBL/GenBank/DDBJ whole genome shotgun (WGS) entry which is preliminary data.</text>
</comment>
<dbReference type="Pfam" id="PF00652">
    <property type="entry name" value="Ricin_B_lectin"/>
    <property type="match status" value="1"/>
</dbReference>
<dbReference type="Gene3D" id="2.80.10.50">
    <property type="match status" value="2"/>
</dbReference>
<dbReference type="EMBL" id="JANIEX010000087">
    <property type="protein sequence ID" value="KAJ3573902.1"/>
    <property type="molecule type" value="Genomic_DNA"/>
</dbReference>
<dbReference type="AlphaFoldDB" id="A0AAD5W2U6"/>
<gene>
    <name evidence="3" type="ORF">NP233_g2130</name>
</gene>
<keyword evidence="4" id="KW-1185">Reference proteome</keyword>
<organism evidence="3 4">
    <name type="scientific">Leucocoprinus birnbaumii</name>
    <dbReference type="NCBI Taxonomy" id="56174"/>
    <lineage>
        <taxon>Eukaryota</taxon>
        <taxon>Fungi</taxon>
        <taxon>Dikarya</taxon>
        <taxon>Basidiomycota</taxon>
        <taxon>Agaricomycotina</taxon>
        <taxon>Agaricomycetes</taxon>
        <taxon>Agaricomycetidae</taxon>
        <taxon>Agaricales</taxon>
        <taxon>Agaricineae</taxon>
        <taxon>Agaricaceae</taxon>
        <taxon>Leucocoprinus</taxon>
    </lineage>
</organism>
<sequence length="148" mass="16237">MKLIATSLLTLVTYVAGQRAIHPLSSMTNKCLDVRGNVRANGTPVQIYDCNGTPAQQWIFNANETAIRLANSPFCLDAGSNPANGTPMKIWQCFPNLPAQEWFFTADSRIALFNQGFCLDTPSGNLVNSNIVQIWQCVDGNANQVWTT</sequence>
<keyword evidence="1" id="KW-0732">Signal</keyword>
<dbReference type="SUPFAM" id="SSF50370">
    <property type="entry name" value="Ricin B-like lectins"/>
    <property type="match status" value="1"/>
</dbReference>
<proteinExistence type="predicted"/>
<dbReference type="InterPro" id="IPR035992">
    <property type="entry name" value="Ricin_B-like_lectins"/>
</dbReference>
<reference evidence="3" key="1">
    <citation type="submission" date="2022-07" db="EMBL/GenBank/DDBJ databases">
        <title>Genome Sequence of Leucocoprinus birnbaumii.</title>
        <authorList>
            <person name="Buettner E."/>
        </authorList>
    </citation>
    <scope>NUCLEOTIDE SEQUENCE</scope>
    <source>
        <strain evidence="3">VT141</strain>
    </source>
</reference>
<evidence type="ECO:0000256" key="1">
    <source>
        <dbReference type="SAM" id="SignalP"/>
    </source>
</evidence>
<dbReference type="SMART" id="SM00458">
    <property type="entry name" value="RICIN"/>
    <property type="match status" value="1"/>
</dbReference>
<feature type="signal peptide" evidence="1">
    <location>
        <begin position="1"/>
        <end position="17"/>
    </location>
</feature>
<evidence type="ECO:0000313" key="3">
    <source>
        <dbReference type="EMBL" id="KAJ3573902.1"/>
    </source>
</evidence>
<feature type="chain" id="PRO_5041937161" description="Ricin B lectin domain-containing protein" evidence="1">
    <location>
        <begin position="18"/>
        <end position="148"/>
    </location>
</feature>
<dbReference type="PROSITE" id="PS50231">
    <property type="entry name" value="RICIN_B_LECTIN"/>
    <property type="match status" value="1"/>
</dbReference>
<evidence type="ECO:0000259" key="2">
    <source>
        <dbReference type="SMART" id="SM00458"/>
    </source>
</evidence>
<protein>
    <recommendedName>
        <fullName evidence="2">Ricin B lectin domain-containing protein</fullName>
    </recommendedName>
</protein>
<feature type="domain" description="Ricin B lectin" evidence="2">
    <location>
        <begin position="18"/>
        <end position="148"/>
    </location>
</feature>
<name>A0AAD5W2U6_9AGAR</name>
<accession>A0AAD5W2U6</accession>